<dbReference type="CDD" id="cd17873">
    <property type="entry name" value="FlhF"/>
    <property type="match status" value="1"/>
</dbReference>
<feature type="region of interest" description="Disordered" evidence="14">
    <location>
        <begin position="86"/>
        <end position="107"/>
    </location>
</feature>
<keyword evidence="10" id="KW-0472">Membrane</keyword>
<keyword evidence="11" id="KW-1006">Bacterial flagellum protein export</keyword>
<feature type="domain" description="SRP54-type proteins GTP-binding" evidence="16">
    <location>
        <begin position="247"/>
        <end position="437"/>
    </location>
</feature>
<protein>
    <recommendedName>
        <fullName evidence="3 13">Flagellar biosynthesis protein FlhF</fullName>
    </recommendedName>
</protein>
<evidence type="ECO:0000256" key="6">
    <source>
        <dbReference type="ARBA" id="ARBA00022741"/>
    </source>
</evidence>
<dbReference type="SMART" id="SM00962">
    <property type="entry name" value="SRP54"/>
    <property type="match status" value="1"/>
</dbReference>
<sequence>MRVIQKITFEAKDDAEAIRIASDRLGRDAVVLSTRPVNKGGFMGLFGKPALVVTAGLLEEDTPREEKPLGDDLAQRVRAFQQLLEAKTSLDQAPQKSPPAVDPTDDDRLEIGGRLVASGTPMHARQVAQAYGESAPKKDPERDLAQDVERIQKTLAMVLDRLDGVNSAVDTDTAEIKPSSPVATGYSDLDNRSEPFREMMIRSDMTEPFVEKVIEEYDGPWEEGSFFQWLASRIRTPYGNNLEALGGPRAMFIGPTGVGKTTTIAKLAAISSLWEDRKVALATSDTYRIAAVEQLRTYAKILGVPVEVIFEPKDLVKMVKRPDSDLILLDTAGRSQRDKRRFDEVRELYDAFKPQCVHLVISASSKFRDMLDVIDRMGGIPVSNLVFTKIDETLTLGPVLEIALNFDIPISFFTFGQNVPNDIEVASADKLVRMALGGEDLG</sequence>
<proteinExistence type="inferred from homology"/>
<evidence type="ECO:0000256" key="5">
    <source>
        <dbReference type="ARBA" id="ARBA00022475"/>
    </source>
</evidence>
<keyword evidence="4" id="KW-0813">Transport</keyword>
<dbReference type="GO" id="GO:0005525">
    <property type="term" value="F:GTP binding"/>
    <property type="evidence" value="ECO:0007669"/>
    <property type="project" value="UniProtKB-UniRule"/>
</dbReference>
<evidence type="ECO:0000256" key="7">
    <source>
        <dbReference type="ARBA" id="ARBA00022795"/>
    </source>
</evidence>
<dbReference type="Pfam" id="PF00448">
    <property type="entry name" value="SRP54"/>
    <property type="match status" value="1"/>
</dbReference>
<feature type="domain" description="AAA+ ATPase" evidence="15">
    <location>
        <begin position="246"/>
        <end position="384"/>
    </location>
</feature>
<keyword evidence="6" id="KW-0547">Nucleotide-binding</keyword>
<evidence type="ECO:0000256" key="13">
    <source>
        <dbReference type="NCBIfam" id="TIGR03499"/>
    </source>
</evidence>
<evidence type="ECO:0000256" key="1">
    <source>
        <dbReference type="ARBA" id="ARBA00004413"/>
    </source>
</evidence>
<keyword evidence="5" id="KW-1003">Cell membrane</keyword>
<dbReference type="EMBL" id="FXBB01000014">
    <property type="protein sequence ID" value="SMG29643.1"/>
    <property type="molecule type" value="Genomic_DNA"/>
</dbReference>
<keyword evidence="8" id="KW-0653">Protein transport</keyword>
<comment type="function">
    <text evidence="12">Necessary for flagellar biosynthesis. May be involved in translocation of the flagellum.</text>
</comment>
<dbReference type="FunFam" id="3.40.50.300:FF:000695">
    <property type="entry name" value="Flagellar biosynthesis regulator FlhF"/>
    <property type="match status" value="1"/>
</dbReference>
<dbReference type="InterPro" id="IPR027417">
    <property type="entry name" value="P-loop_NTPase"/>
</dbReference>
<dbReference type="GO" id="GO:0044781">
    <property type="term" value="P:bacterial-type flagellum organization"/>
    <property type="evidence" value="ECO:0007669"/>
    <property type="project" value="UniProtKB-UniRule"/>
</dbReference>
<evidence type="ECO:0000256" key="4">
    <source>
        <dbReference type="ARBA" id="ARBA00022448"/>
    </source>
</evidence>
<evidence type="ECO:0000259" key="15">
    <source>
        <dbReference type="SMART" id="SM00382"/>
    </source>
</evidence>
<evidence type="ECO:0000256" key="11">
    <source>
        <dbReference type="ARBA" id="ARBA00023225"/>
    </source>
</evidence>
<dbReference type="SUPFAM" id="SSF52540">
    <property type="entry name" value="P-loop containing nucleoside triphosphate hydrolases"/>
    <property type="match status" value="1"/>
</dbReference>
<evidence type="ECO:0000256" key="8">
    <source>
        <dbReference type="ARBA" id="ARBA00022927"/>
    </source>
</evidence>
<name>A0A1X7JP27_9BACT</name>
<evidence type="ECO:0000256" key="9">
    <source>
        <dbReference type="ARBA" id="ARBA00023134"/>
    </source>
</evidence>
<dbReference type="GO" id="GO:0006614">
    <property type="term" value="P:SRP-dependent cotranslational protein targeting to membrane"/>
    <property type="evidence" value="ECO:0007669"/>
    <property type="project" value="UniProtKB-UniRule"/>
</dbReference>
<keyword evidence="17" id="KW-0969">Cilium</keyword>
<dbReference type="InterPro" id="IPR020006">
    <property type="entry name" value="FlhF"/>
</dbReference>
<accession>A0A1X7JP27</accession>
<dbReference type="GO" id="GO:0015031">
    <property type="term" value="P:protein transport"/>
    <property type="evidence" value="ECO:0007669"/>
    <property type="project" value="UniProtKB-KW"/>
</dbReference>
<dbReference type="GO" id="GO:0005886">
    <property type="term" value="C:plasma membrane"/>
    <property type="evidence" value="ECO:0007669"/>
    <property type="project" value="UniProtKB-SubCell"/>
</dbReference>
<dbReference type="PANTHER" id="PTHR43134:SF3">
    <property type="entry name" value="FLAGELLAR BIOSYNTHESIS PROTEIN FLHF"/>
    <property type="match status" value="1"/>
</dbReference>
<evidence type="ECO:0000256" key="2">
    <source>
        <dbReference type="ARBA" id="ARBA00008531"/>
    </source>
</evidence>
<dbReference type="NCBIfam" id="TIGR03499">
    <property type="entry name" value="FlhF"/>
    <property type="match status" value="1"/>
</dbReference>
<comment type="subcellular location">
    <subcellularLocation>
        <location evidence="1">Cell membrane</location>
        <topology evidence="1">Peripheral membrane protein</topology>
        <orientation evidence="1">Cytoplasmic side</orientation>
    </subcellularLocation>
</comment>
<comment type="similarity">
    <text evidence="2">Belongs to the GTP-binding SRP family.</text>
</comment>
<dbReference type="SMART" id="SM00382">
    <property type="entry name" value="AAA"/>
    <property type="match status" value="1"/>
</dbReference>
<dbReference type="InterPro" id="IPR003593">
    <property type="entry name" value="AAA+_ATPase"/>
</dbReference>
<dbReference type="OrthoDB" id="9778554at2"/>
<keyword evidence="17" id="KW-0966">Cell projection</keyword>
<keyword evidence="18" id="KW-1185">Reference proteome</keyword>
<evidence type="ECO:0000256" key="10">
    <source>
        <dbReference type="ARBA" id="ARBA00023136"/>
    </source>
</evidence>
<keyword evidence="17" id="KW-0282">Flagellum</keyword>
<keyword evidence="9" id="KW-0342">GTP-binding</keyword>
<reference evidence="18" key="1">
    <citation type="submission" date="2017-04" db="EMBL/GenBank/DDBJ databases">
        <authorList>
            <person name="Varghese N."/>
            <person name="Submissions S."/>
        </authorList>
    </citation>
    <scope>NUCLEOTIDE SEQUENCE [LARGE SCALE GENOMIC DNA]</scope>
    <source>
        <strain evidence="18">USBA 82</strain>
    </source>
</reference>
<dbReference type="Proteomes" id="UP000193355">
    <property type="component" value="Unassembled WGS sequence"/>
</dbReference>
<dbReference type="PANTHER" id="PTHR43134">
    <property type="entry name" value="SIGNAL RECOGNITION PARTICLE RECEPTOR SUBUNIT ALPHA"/>
    <property type="match status" value="1"/>
</dbReference>
<dbReference type="InterPro" id="IPR000897">
    <property type="entry name" value="SRP54_GTPase_dom"/>
</dbReference>
<organism evidence="17 18">
    <name type="scientific">Dethiosulfovibrio salsuginis</name>
    <dbReference type="NCBI Taxonomy" id="561720"/>
    <lineage>
        <taxon>Bacteria</taxon>
        <taxon>Thermotogati</taxon>
        <taxon>Synergistota</taxon>
        <taxon>Synergistia</taxon>
        <taxon>Synergistales</taxon>
        <taxon>Dethiosulfovibrionaceae</taxon>
        <taxon>Dethiosulfovibrio</taxon>
    </lineage>
</organism>
<dbReference type="AlphaFoldDB" id="A0A1X7JP27"/>
<evidence type="ECO:0000313" key="18">
    <source>
        <dbReference type="Proteomes" id="UP000193355"/>
    </source>
</evidence>
<dbReference type="InterPro" id="IPR047040">
    <property type="entry name" value="FlhF__GTPase_dom"/>
</dbReference>
<dbReference type="GO" id="GO:0005047">
    <property type="term" value="F:signal recognition particle binding"/>
    <property type="evidence" value="ECO:0007669"/>
    <property type="project" value="TreeGrafter"/>
</dbReference>
<evidence type="ECO:0000313" key="17">
    <source>
        <dbReference type="EMBL" id="SMG29643.1"/>
    </source>
</evidence>
<evidence type="ECO:0000259" key="16">
    <source>
        <dbReference type="SMART" id="SM00962"/>
    </source>
</evidence>
<evidence type="ECO:0000256" key="12">
    <source>
        <dbReference type="ARBA" id="ARBA00025337"/>
    </source>
</evidence>
<dbReference type="GO" id="GO:0003924">
    <property type="term" value="F:GTPase activity"/>
    <property type="evidence" value="ECO:0007669"/>
    <property type="project" value="UniProtKB-UniRule"/>
</dbReference>
<gene>
    <name evidence="17" type="ORF">SAMN06275492_11418</name>
</gene>
<dbReference type="RefSeq" id="WP_085544568.1">
    <property type="nucleotide sequence ID" value="NZ_FXBB01000014.1"/>
</dbReference>
<keyword evidence="7" id="KW-1005">Bacterial flagellum biogenesis</keyword>
<evidence type="ECO:0000256" key="3">
    <source>
        <dbReference type="ARBA" id="ARBA00014919"/>
    </source>
</evidence>
<dbReference type="Gene3D" id="3.40.50.300">
    <property type="entry name" value="P-loop containing nucleotide triphosphate hydrolases"/>
    <property type="match status" value="1"/>
</dbReference>
<evidence type="ECO:0000256" key="14">
    <source>
        <dbReference type="SAM" id="MobiDB-lite"/>
    </source>
</evidence>
<dbReference type="STRING" id="561720.SAMN06275492_11418"/>